<evidence type="ECO:0000256" key="1">
    <source>
        <dbReference type="ARBA" id="ARBA00022559"/>
    </source>
</evidence>
<keyword evidence="1" id="KW-0575">Peroxidase</keyword>
<dbReference type="RefSeq" id="WP_249511149.1">
    <property type="nucleotide sequence ID" value="NZ_CP093362.1"/>
</dbReference>
<keyword evidence="2" id="KW-0049">Antioxidant</keyword>
<keyword evidence="7" id="KW-1185">Reference proteome</keyword>
<evidence type="ECO:0000313" key="6">
    <source>
        <dbReference type="EMBL" id="UQS85171.1"/>
    </source>
</evidence>
<reference evidence="6 7" key="1">
    <citation type="journal article" date="2022" name="Int. J. Syst. Evol. Microbiol.">
        <title>Apilactobacillus apisilvae sp. nov., Nicolia spurrieriana gen. nov. sp. nov., Bombilactobacillus folatiphilus sp. nov. and Bombilactobacillus thymidiniphilus sp. nov., four new lactic acid bacterial isolates from stingless bees Tetragonula carbonaria and Austroplebeia australis.</title>
        <authorList>
            <person name="Oliphant S.A."/>
            <person name="Watson-Haigh N.S."/>
            <person name="Sumby K.M."/>
            <person name="Gardner J."/>
            <person name="Groom S."/>
            <person name="Jiranek V."/>
        </authorList>
    </citation>
    <scope>NUCLEOTIDE SEQUENCE [LARGE SCALE GENOMIC DNA]</scope>
    <source>
        <strain evidence="6 7">SG5_A10</strain>
    </source>
</reference>
<dbReference type="InterPro" id="IPR036249">
    <property type="entry name" value="Thioredoxin-like_sf"/>
</dbReference>
<keyword evidence="1" id="KW-0560">Oxidoreductase</keyword>
<protein>
    <submittedName>
        <fullName evidence="6">Peroxiredoxin</fullName>
    </submittedName>
</protein>
<dbReference type="CDD" id="cd03014">
    <property type="entry name" value="PRX_Atyp2cys"/>
    <property type="match status" value="1"/>
</dbReference>
<organism evidence="6 7">
    <name type="scientific">Apilactobacillus apisilvae</name>
    <dbReference type="NCBI Taxonomy" id="2923364"/>
    <lineage>
        <taxon>Bacteria</taxon>
        <taxon>Bacillati</taxon>
        <taxon>Bacillota</taxon>
        <taxon>Bacilli</taxon>
        <taxon>Lactobacillales</taxon>
        <taxon>Lactobacillaceae</taxon>
        <taxon>Apilactobacillus</taxon>
    </lineage>
</organism>
<sequence length="169" mass="19083">MQLTFLGKEVILDDKVLNVGDKLPAFNLLNSKGNKITNDDFLGKMTLISTVPDINSDVCSLETKKFNRKADKYTQLNFFTISKNTIEEQQDWCAAKGVQNMELLSDSELSFGKSTDTYVSDIDALARIVFILDENSKVVYRQIVPEIASQPDFKEVVEFIKKVTNDVDD</sequence>
<dbReference type="Pfam" id="PF08534">
    <property type="entry name" value="Redoxin"/>
    <property type="match status" value="1"/>
</dbReference>
<evidence type="ECO:0000259" key="5">
    <source>
        <dbReference type="PROSITE" id="PS51352"/>
    </source>
</evidence>
<evidence type="ECO:0000256" key="4">
    <source>
        <dbReference type="ARBA" id="ARBA00023284"/>
    </source>
</evidence>
<feature type="domain" description="Thioredoxin" evidence="5">
    <location>
        <begin position="17"/>
        <end position="165"/>
    </location>
</feature>
<dbReference type="PANTHER" id="PTHR43110">
    <property type="entry name" value="THIOL PEROXIDASE"/>
    <property type="match status" value="1"/>
</dbReference>
<evidence type="ECO:0000313" key="7">
    <source>
        <dbReference type="Proteomes" id="UP000831859"/>
    </source>
</evidence>
<dbReference type="EMBL" id="CP093362">
    <property type="protein sequence ID" value="UQS85171.1"/>
    <property type="molecule type" value="Genomic_DNA"/>
</dbReference>
<name>A0ABY4PIA8_9LACO</name>
<dbReference type="PANTHER" id="PTHR43110:SF1">
    <property type="entry name" value="THIOL PEROXIDASE"/>
    <property type="match status" value="1"/>
</dbReference>
<dbReference type="Proteomes" id="UP000831859">
    <property type="component" value="Chromosome"/>
</dbReference>
<evidence type="ECO:0000256" key="3">
    <source>
        <dbReference type="ARBA" id="ARBA00023157"/>
    </source>
</evidence>
<dbReference type="InterPro" id="IPR013766">
    <property type="entry name" value="Thioredoxin_domain"/>
</dbReference>
<dbReference type="Gene3D" id="3.40.30.10">
    <property type="entry name" value="Glutaredoxin"/>
    <property type="match status" value="1"/>
</dbReference>
<accession>A0ABY4PIA8</accession>
<evidence type="ECO:0000256" key="2">
    <source>
        <dbReference type="ARBA" id="ARBA00022862"/>
    </source>
</evidence>
<dbReference type="InterPro" id="IPR013740">
    <property type="entry name" value="Redoxin"/>
</dbReference>
<keyword evidence="3" id="KW-1015">Disulfide bond</keyword>
<keyword evidence="4" id="KW-0676">Redox-active center</keyword>
<proteinExistence type="predicted"/>
<dbReference type="InterPro" id="IPR002065">
    <property type="entry name" value="TPX"/>
</dbReference>
<gene>
    <name evidence="6" type="ORF">MOO46_00790</name>
</gene>
<dbReference type="PROSITE" id="PS51352">
    <property type="entry name" value="THIOREDOXIN_2"/>
    <property type="match status" value="1"/>
</dbReference>
<dbReference type="InterPro" id="IPR050455">
    <property type="entry name" value="Tpx_Peroxidase_subfamily"/>
</dbReference>
<dbReference type="SUPFAM" id="SSF52833">
    <property type="entry name" value="Thioredoxin-like"/>
    <property type="match status" value="1"/>
</dbReference>